<name>J4C878_THEOR</name>
<evidence type="ECO:0000313" key="2">
    <source>
        <dbReference type="Proteomes" id="UP000003786"/>
    </source>
</evidence>
<dbReference type="VEuPathDB" id="PiroplasmaDB:TOT_020000572"/>
<dbReference type="GeneID" id="20714710"/>
<dbReference type="eggNOG" id="ENOG502RQNV">
    <property type="taxonomic scope" value="Eukaryota"/>
</dbReference>
<keyword evidence="2" id="KW-1185">Reference proteome</keyword>
<dbReference type="EMBL" id="AP011947">
    <property type="protein sequence ID" value="BAM40313.1"/>
    <property type="molecule type" value="Genomic_DNA"/>
</dbReference>
<reference evidence="1 2" key="1">
    <citation type="journal article" date="2012" name="MBio">
        <title>Comparative genome analysis of three eukaryotic parasites with differing abilities to transform leukocytes reveals key mediators of Theileria-induced leukocyte transformation.</title>
        <authorList>
            <person name="Hayashida K."/>
            <person name="Hara Y."/>
            <person name="Abe T."/>
            <person name="Yamasaki C."/>
            <person name="Toyoda A."/>
            <person name="Kosuge T."/>
            <person name="Suzuki Y."/>
            <person name="Sato Y."/>
            <person name="Kawashima S."/>
            <person name="Katayama T."/>
            <person name="Wakaguri H."/>
            <person name="Inoue N."/>
            <person name="Homma K."/>
            <person name="Tada-Umezaki M."/>
            <person name="Yagi Y."/>
            <person name="Fujii Y."/>
            <person name="Habara T."/>
            <person name="Kanehisa M."/>
            <person name="Watanabe H."/>
            <person name="Ito K."/>
            <person name="Gojobori T."/>
            <person name="Sugawara H."/>
            <person name="Imanishi T."/>
            <person name="Weir W."/>
            <person name="Gardner M."/>
            <person name="Pain A."/>
            <person name="Shiels B."/>
            <person name="Hattori M."/>
            <person name="Nene V."/>
            <person name="Sugimoto C."/>
        </authorList>
    </citation>
    <scope>NUCLEOTIDE SEQUENCE [LARGE SCALE GENOMIC DNA]</scope>
    <source>
        <strain evidence="1 2">Shintoku</strain>
    </source>
</reference>
<protein>
    <submittedName>
        <fullName evidence="1">Uncharacterized protein</fullName>
    </submittedName>
</protein>
<proteinExistence type="predicted"/>
<gene>
    <name evidence="1" type="ORF">TOT_020000572</name>
</gene>
<evidence type="ECO:0000313" key="1">
    <source>
        <dbReference type="EMBL" id="BAM40313.1"/>
    </source>
</evidence>
<accession>J4C878</accession>
<dbReference type="RefSeq" id="XP_009690614.1">
    <property type="nucleotide sequence ID" value="XM_009692319.1"/>
</dbReference>
<dbReference type="KEGG" id="tot:TOT_020000572"/>
<dbReference type="Proteomes" id="UP000003786">
    <property type="component" value="Chromosome 2"/>
</dbReference>
<organism evidence="1 2">
    <name type="scientific">Theileria orientalis strain Shintoku</name>
    <dbReference type="NCBI Taxonomy" id="869250"/>
    <lineage>
        <taxon>Eukaryota</taxon>
        <taxon>Sar</taxon>
        <taxon>Alveolata</taxon>
        <taxon>Apicomplexa</taxon>
        <taxon>Aconoidasida</taxon>
        <taxon>Piroplasmida</taxon>
        <taxon>Theileriidae</taxon>
        <taxon>Theileria</taxon>
    </lineage>
</organism>
<dbReference type="OrthoDB" id="361181at2759"/>
<dbReference type="AlphaFoldDB" id="J4C878"/>
<sequence length="501" mass="55745">MISPNMIPCPLSCCINPGEKQNPNPVFKQQYVTEAGQIKMKMPISPMHYITRASYLAHDDRVPLRFDPGYAYYNERLRQNSRPVDTEYKSDIGRRIATPPVSFVAHPRKIPSGQLIDRSHSNLGGIGYTLRTIDARLSRIELICRNNEEEIRDIIQILKPRPEVDSNVDMINVNSRDSQVIQTREMDAKEFEQFMKNHESVGYNFAKYNLKYGNSNDKVGASPVLQAEQAAFNSGLNLSPEFASKEEDKMFDVSEDLKTSNDILENYIRSMRFEGVADAENKLDVLSSDYAFLSVRNNATEETEAAKAQEQSAVSNIESVEAKFKKLLVISDSRSSEQASQEAADNSSGSLSLLDGLKASKSASLLMRALASSGAFAQPSRSADLKLPRKTPESSHSDLFNNPLIKLTDNDIISLLKGIDIPSKIKEANLTAEELLFLQGLSRSSDDLVVDKTVKESSSIDDRNDSCGDDFKCDILLPTRGDFAPLLRDDSIHALNSKSLE</sequence>
<dbReference type="OMA" id="VASEMTR"/>